<dbReference type="PANTHER" id="PTHR12385">
    <property type="entry name" value="CHOLINE TRANSPORTER-LIKE (SLC FAMILY 44)"/>
    <property type="match status" value="1"/>
</dbReference>
<evidence type="ECO:0000256" key="1">
    <source>
        <dbReference type="ARBA" id="ARBA00004141"/>
    </source>
</evidence>
<comment type="subcellular location">
    <subcellularLocation>
        <location evidence="6">Cell membrane</location>
        <topology evidence="6">Multi-pass membrane protein</topology>
    </subcellularLocation>
    <subcellularLocation>
        <location evidence="1">Membrane</location>
        <topology evidence="1">Multi-pass membrane protein</topology>
    </subcellularLocation>
</comment>
<evidence type="ECO:0000256" key="2">
    <source>
        <dbReference type="ARBA" id="ARBA00007168"/>
    </source>
</evidence>
<comment type="similarity">
    <text evidence="2 6">Belongs to the CTL (choline transporter-like) family.</text>
</comment>
<dbReference type="GO" id="GO:0005886">
    <property type="term" value="C:plasma membrane"/>
    <property type="evidence" value="ECO:0007669"/>
    <property type="project" value="UniProtKB-SubCell"/>
</dbReference>
<feature type="transmembrane region" description="Helical" evidence="6">
    <location>
        <begin position="187"/>
        <end position="210"/>
    </location>
</feature>
<evidence type="ECO:0000256" key="5">
    <source>
        <dbReference type="ARBA" id="ARBA00023136"/>
    </source>
</evidence>
<protein>
    <recommendedName>
        <fullName evidence="6">Choline transporter-like protein</fullName>
    </recommendedName>
</protein>
<dbReference type="AlphaFoldDB" id="A0A6G0WYB7"/>
<dbReference type="GO" id="GO:0022857">
    <property type="term" value="F:transmembrane transporter activity"/>
    <property type="evidence" value="ECO:0007669"/>
    <property type="project" value="UniProtKB-UniRule"/>
</dbReference>
<evidence type="ECO:0000313" key="8">
    <source>
        <dbReference type="Proteomes" id="UP000481153"/>
    </source>
</evidence>
<dbReference type="PANTHER" id="PTHR12385:SF4">
    <property type="entry name" value="PROTEIN PNS1"/>
    <property type="match status" value="1"/>
</dbReference>
<gene>
    <name evidence="7" type="ORF">Ae201684_010305</name>
</gene>
<evidence type="ECO:0000313" key="7">
    <source>
        <dbReference type="EMBL" id="KAF0732597.1"/>
    </source>
</evidence>
<keyword evidence="5 6" id="KW-0472">Membrane</keyword>
<feature type="transmembrane region" description="Helical" evidence="6">
    <location>
        <begin position="450"/>
        <end position="471"/>
    </location>
</feature>
<proteinExistence type="inferred from homology"/>
<evidence type="ECO:0000256" key="6">
    <source>
        <dbReference type="RuleBase" id="RU368066"/>
    </source>
</evidence>
<dbReference type="VEuPathDB" id="FungiDB:AeMF1_014085"/>
<sequence length="522" mass="55995">MKPSKESAMAMPVMTTDLATFGSVVSMKPHLAAPTRGWNDWPFAILFFLNVAAIATLLGVYGSALFKAAGSANSLSSFITNQNLKTVLAICGVLSAIATLLAFLMLELTIRYARAMIQIGLWFAVTMCLVCAGWAGYKKQIALAVLFGVLSLISICYAFAVQTRIPFAAANLKVAASAIRTHGSMHAVAFLFLVLQLAWVFVWCVAVVGITNHLTDGTAPANSPTGTLANGVRCSKNDQCISNNCVASGGLMLTSRRVCRAQTAFTQLRGEAYVAYFFLLVSFFWGVNVCKNILHVTVAGAVGSWWHTNQTTGVVRGSLKRASSTSLGSICLGSLLVAILQALRQLAEEARRQGDCTACIAECILGCLQSIMETFNRWAFVYVGMYGYKFLDAGRAVTSLFHERGFDAIITDDMVGTSLGFAAFGVGGCCGLLGYAAYFIDHSAQFPSSIYILPIAGLVVGLGIAMVPLGVIDSAVATVYVCFAEDPAALQLTHPQEYQLLMAEWHRMYPEIMMASGYFVVI</sequence>
<accession>A0A6G0WYB7</accession>
<keyword evidence="4 6" id="KW-1133">Transmembrane helix</keyword>
<dbReference type="Pfam" id="PF04515">
    <property type="entry name" value="Choline_transpo"/>
    <property type="match status" value="1"/>
</dbReference>
<evidence type="ECO:0000256" key="4">
    <source>
        <dbReference type="ARBA" id="ARBA00022989"/>
    </source>
</evidence>
<feature type="transmembrane region" description="Helical" evidence="6">
    <location>
        <begin position="419"/>
        <end position="438"/>
    </location>
</feature>
<comment type="function">
    <text evidence="6">Choline transporter.</text>
</comment>
<feature type="transmembrane region" description="Helical" evidence="6">
    <location>
        <begin position="141"/>
        <end position="160"/>
    </location>
</feature>
<comment type="caution">
    <text evidence="7">The sequence shown here is derived from an EMBL/GenBank/DDBJ whole genome shotgun (WGS) entry which is preliminary data.</text>
</comment>
<feature type="transmembrane region" description="Helical" evidence="6">
    <location>
        <begin position="112"/>
        <end position="134"/>
    </location>
</feature>
<dbReference type="EMBL" id="VJMJ01000130">
    <property type="protein sequence ID" value="KAF0732597.1"/>
    <property type="molecule type" value="Genomic_DNA"/>
</dbReference>
<organism evidence="7 8">
    <name type="scientific">Aphanomyces euteiches</name>
    <dbReference type="NCBI Taxonomy" id="100861"/>
    <lineage>
        <taxon>Eukaryota</taxon>
        <taxon>Sar</taxon>
        <taxon>Stramenopiles</taxon>
        <taxon>Oomycota</taxon>
        <taxon>Saprolegniomycetes</taxon>
        <taxon>Saprolegniales</taxon>
        <taxon>Verrucalvaceae</taxon>
        <taxon>Aphanomyces</taxon>
    </lineage>
</organism>
<feature type="transmembrane region" description="Helical" evidence="6">
    <location>
        <begin position="87"/>
        <end position="106"/>
    </location>
</feature>
<dbReference type="Proteomes" id="UP000481153">
    <property type="component" value="Unassembled WGS sequence"/>
</dbReference>
<dbReference type="InterPro" id="IPR007603">
    <property type="entry name" value="Choline_transptr-like"/>
</dbReference>
<keyword evidence="8" id="KW-1185">Reference proteome</keyword>
<name>A0A6G0WYB7_9STRA</name>
<keyword evidence="3 6" id="KW-0812">Transmembrane</keyword>
<evidence type="ECO:0000256" key="3">
    <source>
        <dbReference type="ARBA" id="ARBA00022692"/>
    </source>
</evidence>
<feature type="transmembrane region" description="Helical" evidence="6">
    <location>
        <begin position="273"/>
        <end position="306"/>
    </location>
</feature>
<feature type="transmembrane region" description="Helical" evidence="6">
    <location>
        <begin position="42"/>
        <end position="66"/>
    </location>
</feature>
<reference evidence="7 8" key="1">
    <citation type="submission" date="2019-07" db="EMBL/GenBank/DDBJ databases">
        <title>Genomics analysis of Aphanomyces spp. identifies a new class of oomycete effector associated with host adaptation.</title>
        <authorList>
            <person name="Gaulin E."/>
        </authorList>
    </citation>
    <scope>NUCLEOTIDE SEQUENCE [LARGE SCALE GENOMIC DNA]</scope>
    <source>
        <strain evidence="7 8">ATCC 201684</strain>
    </source>
</reference>